<proteinExistence type="predicted"/>
<gene>
    <name evidence="1" type="ORF">V5E97_32260</name>
</gene>
<evidence type="ECO:0000313" key="1">
    <source>
        <dbReference type="EMBL" id="XBH02948.1"/>
    </source>
</evidence>
<dbReference type="AlphaFoldDB" id="A0AAU7CBZ9"/>
<sequence>MNESEKEGTIEEQAERLARALGRQALGRELTADESAAMATIHKAAVQALKHGFIKRLAEQVTAERETETVEEFFENIKPD</sequence>
<reference evidence="1" key="1">
    <citation type="submission" date="2024-05" db="EMBL/GenBank/DDBJ databases">
        <title>Planctomycetes of the genus Singulisphaera possess chitinolytic capabilities.</title>
        <authorList>
            <person name="Ivanova A."/>
        </authorList>
    </citation>
    <scope>NUCLEOTIDE SEQUENCE</scope>
    <source>
        <strain evidence="1">Ch08T</strain>
    </source>
</reference>
<organism evidence="1">
    <name type="scientific">Singulisphaera sp. Ch08</name>
    <dbReference type="NCBI Taxonomy" id="3120278"/>
    <lineage>
        <taxon>Bacteria</taxon>
        <taxon>Pseudomonadati</taxon>
        <taxon>Planctomycetota</taxon>
        <taxon>Planctomycetia</taxon>
        <taxon>Isosphaerales</taxon>
        <taxon>Isosphaeraceae</taxon>
        <taxon>Singulisphaera</taxon>
    </lineage>
</organism>
<dbReference type="EMBL" id="CP155447">
    <property type="protein sequence ID" value="XBH02948.1"/>
    <property type="molecule type" value="Genomic_DNA"/>
</dbReference>
<protein>
    <submittedName>
        <fullName evidence="1">Uncharacterized protein</fullName>
    </submittedName>
</protein>
<dbReference type="RefSeq" id="WP_406695689.1">
    <property type="nucleotide sequence ID" value="NZ_CP155447.1"/>
</dbReference>
<name>A0AAU7CBZ9_9BACT</name>
<accession>A0AAU7CBZ9</accession>